<organism evidence="2 3">
    <name type="scientific">Fasciola gigantica</name>
    <name type="common">Giant liver fluke</name>
    <dbReference type="NCBI Taxonomy" id="46835"/>
    <lineage>
        <taxon>Eukaryota</taxon>
        <taxon>Metazoa</taxon>
        <taxon>Spiralia</taxon>
        <taxon>Lophotrochozoa</taxon>
        <taxon>Platyhelminthes</taxon>
        <taxon>Trematoda</taxon>
        <taxon>Digenea</taxon>
        <taxon>Plagiorchiida</taxon>
        <taxon>Echinostomata</taxon>
        <taxon>Echinostomatoidea</taxon>
        <taxon>Fasciolidae</taxon>
        <taxon>Fasciola</taxon>
    </lineage>
</organism>
<name>A0A504YL12_FASGI</name>
<feature type="compositionally biased region" description="Basic and acidic residues" evidence="1">
    <location>
        <begin position="102"/>
        <end position="113"/>
    </location>
</feature>
<comment type="caution">
    <text evidence="2">The sequence shown here is derived from an EMBL/GenBank/DDBJ whole genome shotgun (WGS) entry which is preliminary data.</text>
</comment>
<gene>
    <name evidence="2" type="ORF">FGIG_07591</name>
</gene>
<reference evidence="2 3" key="1">
    <citation type="submission" date="2019-04" db="EMBL/GenBank/DDBJ databases">
        <title>Annotation for the trematode Fasciola gigantica.</title>
        <authorList>
            <person name="Choi Y.-J."/>
        </authorList>
    </citation>
    <scope>NUCLEOTIDE SEQUENCE [LARGE SCALE GENOMIC DNA]</scope>
    <source>
        <strain evidence="2">Uganda_cow_1</strain>
    </source>
</reference>
<dbReference type="Proteomes" id="UP000316759">
    <property type="component" value="Unassembled WGS sequence"/>
</dbReference>
<evidence type="ECO:0000256" key="1">
    <source>
        <dbReference type="SAM" id="MobiDB-lite"/>
    </source>
</evidence>
<sequence length="669" mass="76735">MNHMNMSVGSYEEQLEKIAQLDDQKNVNFYRVLGKLYDRQISVLRNSEMNPADLANVAVRDEDDLLQLSITEYESRIARLNESSIKSIEQKTASLEKQIHECDETPTEQHEQQQKSSVPIPSASLHGKQMFRMHRQLGLGVNDFSNPHEMEKLTRWMRQQRDQMLVHRHRNLAPKQQLEHLRNERIQQMPLILEQRTRKEKLIGQLTRLQICLNSLRNQRTQAVNQRADECILDALVQFQRCENRSVVPQRLVANVDRQEETIQTIKEEQDEVIEPNAEVHNVERQFAQVLSMKNTEQAISLLDPHFEDAQLLLRIYRQIKCLTTGWYRKEVLLAFVCWLVANAQFPTAPDNTTGKLETFDFPVSVVVNLADVLMDTNQLSVLSIWIKLNKQSFTGVVGNHLVQKALKQQGSARSHLLDVAGYVFEKSADLLIQRFRSFNRSKQTANIIRENRKYDWCQLEHAQLEAIRSTILLAKPFSALHMVTKWGIFSDQSTSDPKMMYGVAGNRLIRMLLSNGSRTAAHLMAILLEANHLDWSIFGMNIRNALLVKSDRGVEKCNYHGCPWVTNFLADVLSSTLRNVPLKDQPDKVSSIVKSIGRHSVSFWHALLGTPVDGDLPVTCELCINRQWTTRCRGLQASRQACLMQLVWIGIQEALSGDTPGDSCQERC</sequence>
<protein>
    <submittedName>
        <fullName evidence="2">Uncharacterized protein</fullName>
    </submittedName>
</protein>
<dbReference type="EMBL" id="SUNJ01008670">
    <property type="protein sequence ID" value="TPP61056.1"/>
    <property type="molecule type" value="Genomic_DNA"/>
</dbReference>
<evidence type="ECO:0000313" key="2">
    <source>
        <dbReference type="EMBL" id="TPP61056.1"/>
    </source>
</evidence>
<evidence type="ECO:0000313" key="3">
    <source>
        <dbReference type="Proteomes" id="UP000316759"/>
    </source>
</evidence>
<feature type="region of interest" description="Disordered" evidence="1">
    <location>
        <begin position="102"/>
        <end position="122"/>
    </location>
</feature>
<dbReference type="AlphaFoldDB" id="A0A504YL12"/>
<dbReference type="OrthoDB" id="10376705at2759"/>
<accession>A0A504YL12</accession>
<keyword evidence="3" id="KW-1185">Reference proteome</keyword>
<proteinExistence type="predicted"/>